<proteinExistence type="predicted"/>
<dbReference type="Proteomes" id="UP000002059">
    <property type="component" value="Partially assembled WGS sequence"/>
</dbReference>
<gene>
    <name evidence="2" type="ORF">PAAG_11600</name>
</gene>
<dbReference type="HOGENOM" id="CLU_1294777_0_0_1"/>
<sequence>MRHHVVEFTPEPTLAAESGVLGLCSPSFVPATPTGDSLKNYSCVANPLRQLPHNDIVFEWMTECCQPASKELKDRLTHAPILSHYDPTKPAGLETDKGRRCWSKRAWEIKSTKQREKMTALHAIEVLARVDDKSKISFTYQRARSDSAEKAIVTFSAQLMLILLRIEECLETEICPKNICGPSVPSGQSWHAGGTEPKEPEHLTVDFKDAAGQ</sequence>
<evidence type="ECO:0000313" key="3">
    <source>
        <dbReference type="Proteomes" id="UP000002059"/>
    </source>
</evidence>
<dbReference type="AlphaFoldDB" id="A0A0A2V2A4"/>
<dbReference type="RefSeq" id="XP_015703129.1">
    <property type="nucleotide sequence ID" value="XM_015847220.1"/>
</dbReference>
<feature type="region of interest" description="Disordered" evidence="1">
    <location>
        <begin position="186"/>
        <end position="213"/>
    </location>
</feature>
<feature type="compositionally biased region" description="Basic and acidic residues" evidence="1">
    <location>
        <begin position="196"/>
        <end position="213"/>
    </location>
</feature>
<evidence type="ECO:0000256" key="1">
    <source>
        <dbReference type="SAM" id="MobiDB-lite"/>
    </source>
</evidence>
<dbReference type="GeneID" id="9098345"/>
<dbReference type="OrthoDB" id="4525638at2759"/>
<dbReference type="Gene3D" id="3.30.70.270">
    <property type="match status" value="1"/>
</dbReference>
<reference evidence="2 3" key="1">
    <citation type="journal article" date="2011" name="PLoS Genet.">
        <title>Comparative genomic analysis of human fungal pathogens causing paracoccidioidomycosis.</title>
        <authorList>
            <person name="Desjardins C.A."/>
            <person name="Champion M.D."/>
            <person name="Holder J.W."/>
            <person name="Muszewska A."/>
            <person name="Goldberg J."/>
            <person name="Bailao A.M."/>
            <person name="Brigido M.M."/>
            <person name="Ferreira M.E."/>
            <person name="Garcia A.M."/>
            <person name="Grynberg M."/>
            <person name="Gujja S."/>
            <person name="Heiman D.I."/>
            <person name="Henn M.R."/>
            <person name="Kodira C.D."/>
            <person name="Leon-Narvaez H."/>
            <person name="Longo L.V."/>
            <person name="Ma L.J."/>
            <person name="Malavazi I."/>
            <person name="Matsuo A.L."/>
            <person name="Morais F.V."/>
            <person name="Pereira M."/>
            <person name="Rodriguez-Brito S."/>
            <person name="Sakthikumar S."/>
            <person name="Salem-Izacc S.M."/>
            <person name="Sykes S.M."/>
            <person name="Teixeira M.M."/>
            <person name="Vallejo M.C."/>
            <person name="Walter M.E."/>
            <person name="Yandava C."/>
            <person name="Young S."/>
            <person name="Zeng Q."/>
            <person name="Zucker J."/>
            <person name="Felipe M.S."/>
            <person name="Goldman G.H."/>
            <person name="Haas B.J."/>
            <person name="McEwen J.G."/>
            <person name="Nino-Vega G."/>
            <person name="Puccia R."/>
            <person name="San-Blas G."/>
            <person name="Soares C.M."/>
            <person name="Birren B.W."/>
            <person name="Cuomo C.A."/>
        </authorList>
    </citation>
    <scope>NUCLEOTIDE SEQUENCE [LARGE SCALE GENOMIC DNA]</scope>
    <source>
        <strain evidence="3">ATCC MYA-826 / Pb01</strain>
    </source>
</reference>
<evidence type="ECO:0000313" key="2">
    <source>
        <dbReference type="EMBL" id="KGQ01618.1"/>
    </source>
</evidence>
<dbReference type="eggNOG" id="ENOG502S5WB">
    <property type="taxonomic scope" value="Eukaryota"/>
</dbReference>
<dbReference type="KEGG" id="pbl:PAAG_11600"/>
<keyword evidence="3" id="KW-1185">Reference proteome</keyword>
<accession>A0A0A2V2A4</accession>
<dbReference type="VEuPathDB" id="FungiDB:PAAG_11600"/>
<organism evidence="2 3">
    <name type="scientific">Paracoccidioides lutzii (strain ATCC MYA-826 / Pb01)</name>
    <name type="common">Paracoccidioides brasiliensis</name>
    <dbReference type="NCBI Taxonomy" id="502779"/>
    <lineage>
        <taxon>Eukaryota</taxon>
        <taxon>Fungi</taxon>
        <taxon>Dikarya</taxon>
        <taxon>Ascomycota</taxon>
        <taxon>Pezizomycotina</taxon>
        <taxon>Eurotiomycetes</taxon>
        <taxon>Eurotiomycetidae</taxon>
        <taxon>Onygenales</taxon>
        <taxon>Ajellomycetaceae</taxon>
        <taxon>Paracoccidioides</taxon>
    </lineage>
</organism>
<protein>
    <submittedName>
        <fullName evidence="2">Uncharacterized protein</fullName>
    </submittedName>
</protein>
<dbReference type="EMBL" id="KN293998">
    <property type="protein sequence ID" value="KGQ01618.1"/>
    <property type="molecule type" value="Genomic_DNA"/>
</dbReference>
<dbReference type="InterPro" id="IPR043502">
    <property type="entry name" value="DNA/RNA_pol_sf"/>
</dbReference>
<dbReference type="InterPro" id="IPR043128">
    <property type="entry name" value="Rev_trsase/Diguanyl_cyclase"/>
</dbReference>
<name>A0A0A2V2A4_PARBA</name>
<dbReference type="SUPFAM" id="SSF56672">
    <property type="entry name" value="DNA/RNA polymerases"/>
    <property type="match status" value="1"/>
</dbReference>